<dbReference type="EMBL" id="JACHEN010000036">
    <property type="protein sequence ID" value="MBB6218289.1"/>
    <property type="molecule type" value="Genomic_DNA"/>
</dbReference>
<accession>A0A841L7B5</accession>
<feature type="transmembrane region" description="Helical" evidence="8">
    <location>
        <begin position="347"/>
        <end position="376"/>
    </location>
</feature>
<evidence type="ECO:0000256" key="3">
    <source>
        <dbReference type="ARBA" id="ARBA00022692"/>
    </source>
</evidence>
<organism evidence="11 12">
    <name type="scientific">Anaerosolibacter carboniphilus</name>
    <dbReference type="NCBI Taxonomy" id="1417629"/>
    <lineage>
        <taxon>Bacteria</taxon>
        <taxon>Bacillati</taxon>
        <taxon>Bacillota</taxon>
        <taxon>Clostridia</taxon>
        <taxon>Peptostreptococcales</taxon>
        <taxon>Thermotaleaceae</taxon>
        <taxon>Anaerosolibacter</taxon>
    </lineage>
</organism>
<dbReference type="RefSeq" id="WP_184312779.1">
    <property type="nucleotide sequence ID" value="NZ_JACHEN010000036.1"/>
</dbReference>
<protein>
    <submittedName>
        <fullName evidence="11">Putative ABC transport system permease protein</fullName>
    </submittedName>
</protein>
<keyword evidence="2" id="KW-1003">Cell membrane</keyword>
<feature type="transmembrane region" description="Helical" evidence="8">
    <location>
        <begin position="300"/>
        <end position="326"/>
    </location>
</feature>
<evidence type="ECO:0000256" key="1">
    <source>
        <dbReference type="ARBA" id="ARBA00004651"/>
    </source>
</evidence>
<dbReference type="Pfam" id="PF02687">
    <property type="entry name" value="FtsX"/>
    <property type="match status" value="1"/>
</dbReference>
<keyword evidence="5 8" id="KW-0472">Membrane</keyword>
<evidence type="ECO:0000313" key="11">
    <source>
        <dbReference type="EMBL" id="MBB6218289.1"/>
    </source>
</evidence>
<evidence type="ECO:0000259" key="9">
    <source>
        <dbReference type="Pfam" id="PF02687"/>
    </source>
</evidence>
<dbReference type="GO" id="GO:0005886">
    <property type="term" value="C:plasma membrane"/>
    <property type="evidence" value="ECO:0007669"/>
    <property type="project" value="UniProtKB-SubCell"/>
</dbReference>
<keyword evidence="12" id="KW-1185">Reference proteome</keyword>
<feature type="transmembrane region" description="Helical" evidence="8">
    <location>
        <begin position="21"/>
        <end position="42"/>
    </location>
</feature>
<feature type="domain" description="ABC3 transporter permease C-terminal" evidence="9">
    <location>
        <begin position="304"/>
        <end position="417"/>
    </location>
</feature>
<proteinExistence type="inferred from homology"/>
<dbReference type="Pfam" id="PF12704">
    <property type="entry name" value="MacB_PCD"/>
    <property type="match status" value="1"/>
</dbReference>
<dbReference type="GO" id="GO:0022857">
    <property type="term" value="F:transmembrane transporter activity"/>
    <property type="evidence" value="ECO:0007669"/>
    <property type="project" value="TreeGrafter"/>
</dbReference>
<keyword evidence="4 8" id="KW-1133">Transmembrane helix</keyword>
<evidence type="ECO:0000313" key="12">
    <source>
        <dbReference type="Proteomes" id="UP000579281"/>
    </source>
</evidence>
<evidence type="ECO:0000256" key="5">
    <source>
        <dbReference type="ARBA" id="ARBA00023136"/>
    </source>
</evidence>
<evidence type="ECO:0000256" key="7">
    <source>
        <dbReference type="SAM" id="MobiDB-lite"/>
    </source>
</evidence>
<dbReference type="Proteomes" id="UP000579281">
    <property type="component" value="Unassembled WGS sequence"/>
</dbReference>
<comment type="subcellular location">
    <subcellularLocation>
        <location evidence="1">Cell membrane</location>
        <topology evidence="1">Multi-pass membrane protein</topology>
    </subcellularLocation>
</comment>
<keyword evidence="3 8" id="KW-0812">Transmembrane</keyword>
<feature type="region of interest" description="Disordered" evidence="7">
    <location>
        <begin position="69"/>
        <end position="88"/>
    </location>
</feature>
<comment type="caution">
    <text evidence="11">The sequence shown here is derived from an EMBL/GenBank/DDBJ whole genome shotgun (WGS) entry which is preliminary data.</text>
</comment>
<dbReference type="InterPro" id="IPR050250">
    <property type="entry name" value="Macrolide_Exporter_MacB"/>
</dbReference>
<dbReference type="InterPro" id="IPR025857">
    <property type="entry name" value="MacB_PCD"/>
</dbReference>
<dbReference type="AlphaFoldDB" id="A0A841L7B5"/>
<evidence type="ECO:0000256" key="4">
    <source>
        <dbReference type="ARBA" id="ARBA00022989"/>
    </source>
</evidence>
<evidence type="ECO:0000256" key="8">
    <source>
        <dbReference type="SAM" id="Phobius"/>
    </source>
</evidence>
<evidence type="ECO:0000259" key="10">
    <source>
        <dbReference type="Pfam" id="PF12704"/>
    </source>
</evidence>
<evidence type="ECO:0000256" key="6">
    <source>
        <dbReference type="ARBA" id="ARBA00038076"/>
    </source>
</evidence>
<sequence length="424" mass="45530">MNLTENILLALAGLKSNKMRAILTMLGIIIGIASVIAIVTVGNSLTASITSTMEDMGANSIMVSIRERGGDELDRGPRMPDSAASIPEESDLLTDEDIEAFTARFSDRIETISLSHGVGSAKAQDGRLYANVSVTGVNEGYEKANNVKLIEGRFIAEKDIKSVKKVAVVSDKLVENMFSAGENPLGQEIKIYSSDRIETYTIIGIYKYETSSFMPSSSSEKDRSTGFYIPVSLAKQDATTKNYQTFTVVTKTGVDAALFTEDIENYFSKVYENNTKWEASAMNMESVISNMTSMLSTVSIAISVIAAISLLVGGIGVMNIMLVSVTERTREIGTRKALGARNSSIKVQFIVESVIICMIGGIIGIVLGLLLGALGASLLGYPATASPGIIFLSVSVTMLIGVFFGYYPANKAAKLDPIEALRYE</sequence>
<gene>
    <name evidence="11" type="ORF">HNQ80_004453</name>
</gene>
<dbReference type="PANTHER" id="PTHR30572:SF4">
    <property type="entry name" value="ABC TRANSPORTER PERMEASE YTRF"/>
    <property type="match status" value="1"/>
</dbReference>
<dbReference type="InterPro" id="IPR003838">
    <property type="entry name" value="ABC3_permease_C"/>
</dbReference>
<feature type="transmembrane region" description="Helical" evidence="8">
    <location>
        <begin position="388"/>
        <end position="407"/>
    </location>
</feature>
<evidence type="ECO:0000256" key="2">
    <source>
        <dbReference type="ARBA" id="ARBA00022475"/>
    </source>
</evidence>
<dbReference type="PANTHER" id="PTHR30572">
    <property type="entry name" value="MEMBRANE COMPONENT OF TRANSPORTER-RELATED"/>
    <property type="match status" value="1"/>
</dbReference>
<name>A0A841L7B5_9FIRM</name>
<feature type="domain" description="MacB-like periplasmic core" evidence="10">
    <location>
        <begin position="22"/>
        <end position="265"/>
    </location>
</feature>
<feature type="compositionally biased region" description="Basic and acidic residues" evidence="7">
    <location>
        <begin position="69"/>
        <end position="78"/>
    </location>
</feature>
<comment type="similarity">
    <text evidence="6">Belongs to the ABC-4 integral membrane protein family.</text>
</comment>
<reference evidence="11 12" key="1">
    <citation type="submission" date="2020-08" db="EMBL/GenBank/DDBJ databases">
        <title>Genomic Encyclopedia of Type Strains, Phase IV (KMG-IV): sequencing the most valuable type-strain genomes for metagenomic binning, comparative biology and taxonomic classification.</title>
        <authorList>
            <person name="Goeker M."/>
        </authorList>
    </citation>
    <scope>NUCLEOTIDE SEQUENCE [LARGE SCALE GENOMIC DNA]</scope>
    <source>
        <strain evidence="11 12">DSM 103526</strain>
    </source>
</reference>